<name>A0A853DBR2_9MICO</name>
<dbReference type="RefSeq" id="WP_179480192.1">
    <property type="nucleotide sequence ID" value="NZ_JACCFW010000001.1"/>
</dbReference>
<dbReference type="CDD" id="cd03062">
    <property type="entry name" value="TRX_Fd_Sucrase"/>
    <property type="match status" value="1"/>
</dbReference>
<gene>
    <name evidence="1" type="ORF">HNR15_001331</name>
</gene>
<evidence type="ECO:0008006" key="3">
    <source>
        <dbReference type="Google" id="ProtNLM"/>
    </source>
</evidence>
<organism evidence="1 2">
    <name type="scientific">Allobranchiibius huperziae</name>
    <dbReference type="NCBI Taxonomy" id="1874116"/>
    <lineage>
        <taxon>Bacteria</taxon>
        <taxon>Bacillati</taxon>
        <taxon>Actinomycetota</taxon>
        <taxon>Actinomycetes</taxon>
        <taxon>Micrococcales</taxon>
        <taxon>Dermacoccaceae</taxon>
        <taxon>Allobranchiibius</taxon>
    </lineage>
</organism>
<sequence>MIGTAPPSPRLLLVEQPGPWGREGLRESHADPAVAFRIDHLAAAAGLRLQAIRSPGRHADDGGGHRVAVADVRSGVARTTWWSVDSLDTLVGQLESADSLDDGWLPDDAVVDTDPLLLVCTHGRHDACCALRGRPLAVMLHRLLPGRVWETTHVGGDRFAANLLALPTGALYGRVTPDAAPGLVDRILRGEVSLELLRGWFGMSPIAQTALAHAHRELSLPTSGALVVRRVSRVVDDRADVTVSGPDGDVTVGVVMSWSAPDRLTCMGPASARARVYRAVSLSSAG</sequence>
<evidence type="ECO:0000313" key="1">
    <source>
        <dbReference type="EMBL" id="NYJ74368.1"/>
    </source>
</evidence>
<accession>A0A853DBR2</accession>
<dbReference type="SUPFAM" id="SSF52833">
    <property type="entry name" value="Thioredoxin-like"/>
    <property type="match status" value="1"/>
</dbReference>
<evidence type="ECO:0000313" key="2">
    <source>
        <dbReference type="Proteomes" id="UP000571817"/>
    </source>
</evidence>
<dbReference type="InterPro" id="IPR036249">
    <property type="entry name" value="Thioredoxin-like_sf"/>
</dbReference>
<proteinExistence type="predicted"/>
<dbReference type="Proteomes" id="UP000571817">
    <property type="component" value="Unassembled WGS sequence"/>
</dbReference>
<comment type="caution">
    <text evidence="1">The sequence shown here is derived from an EMBL/GenBank/DDBJ whole genome shotgun (WGS) entry which is preliminary data.</text>
</comment>
<dbReference type="AlphaFoldDB" id="A0A853DBR2"/>
<dbReference type="EMBL" id="JACCFW010000001">
    <property type="protein sequence ID" value="NYJ74368.1"/>
    <property type="molecule type" value="Genomic_DNA"/>
</dbReference>
<dbReference type="InterPro" id="IPR009737">
    <property type="entry name" value="Aim32/Apd1-like"/>
</dbReference>
<protein>
    <recommendedName>
        <fullName evidence="3">Sucrase ferredoxin</fullName>
    </recommendedName>
</protein>
<dbReference type="PANTHER" id="PTHR31902:SF22">
    <property type="entry name" value="SLL1203 PROTEIN"/>
    <property type="match status" value="1"/>
</dbReference>
<dbReference type="PANTHER" id="PTHR31902">
    <property type="entry name" value="ACTIN PATCHES DISTAL PROTEIN 1"/>
    <property type="match status" value="1"/>
</dbReference>
<dbReference type="Pfam" id="PF06999">
    <property type="entry name" value="Suc_Fer-like"/>
    <property type="match status" value="1"/>
</dbReference>
<reference evidence="1 2" key="1">
    <citation type="submission" date="2020-07" db="EMBL/GenBank/DDBJ databases">
        <title>Sequencing the genomes of 1000 actinobacteria strains.</title>
        <authorList>
            <person name="Klenk H.-P."/>
        </authorList>
    </citation>
    <scope>NUCLEOTIDE SEQUENCE [LARGE SCALE GENOMIC DNA]</scope>
    <source>
        <strain evidence="1 2">DSM 29531</strain>
    </source>
</reference>
<keyword evidence="2" id="KW-1185">Reference proteome</keyword>
<dbReference type="Gene3D" id="3.40.30.10">
    <property type="entry name" value="Glutaredoxin"/>
    <property type="match status" value="1"/>
</dbReference>